<gene>
    <name evidence="2" type="primary">HIS7</name>
    <name evidence="2" type="ORF">SNEC2469_LOCUS29417</name>
</gene>
<feature type="region of interest" description="Disordered" evidence="1">
    <location>
        <begin position="377"/>
        <end position="418"/>
    </location>
</feature>
<reference evidence="2" key="1">
    <citation type="submission" date="2021-02" db="EMBL/GenBank/DDBJ databases">
        <authorList>
            <person name="Dougan E. K."/>
            <person name="Rhodes N."/>
            <person name="Thang M."/>
            <person name="Chan C."/>
        </authorList>
    </citation>
    <scope>NUCLEOTIDE SEQUENCE</scope>
</reference>
<evidence type="ECO:0000313" key="3">
    <source>
        <dbReference type="Proteomes" id="UP000601435"/>
    </source>
</evidence>
<dbReference type="Gene3D" id="3.40.50.150">
    <property type="entry name" value="Vaccinia Virus protein VP39"/>
    <property type="match status" value="1"/>
</dbReference>
<evidence type="ECO:0000313" key="2">
    <source>
        <dbReference type="EMBL" id="CAE7888097.1"/>
    </source>
</evidence>
<feature type="compositionally biased region" description="Low complexity" evidence="1">
    <location>
        <begin position="313"/>
        <end position="326"/>
    </location>
</feature>
<dbReference type="OrthoDB" id="406165at2759"/>
<feature type="non-terminal residue" evidence="2">
    <location>
        <position position="971"/>
    </location>
</feature>
<comment type="caution">
    <text evidence="2">The sequence shown here is derived from an EMBL/GenBank/DDBJ whole genome shotgun (WGS) entry which is preliminary data.</text>
</comment>
<evidence type="ECO:0000256" key="1">
    <source>
        <dbReference type="SAM" id="MobiDB-lite"/>
    </source>
</evidence>
<accession>A0A813B5N7</accession>
<organism evidence="2 3">
    <name type="scientific">Symbiodinium necroappetens</name>
    <dbReference type="NCBI Taxonomy" id="1628268"/>
    <lineage>
        <taxon>Eukaryota</taxon>
        <taxon>Sar</taxon>
        <taxon>Alveolata</taxon>
        <taxon>Dinophyceae</taxon>
        <taxon>Suessiales</taxon>
        <taxon>Symbiodiniaceae</taxon>
        <taxon>Symbiodinium</taxon>
    </lineage>
</organism>
<dbReference type="EMBL" id="CAJNJA010066153">
    <property type="protein sequence ID" value="CAE7888097.1"/>
    <property type="molecule type" value="Genomic_DNA"/>
</dbReference>
<sequence length="971" mass="106908">MDSFHPSFDLLSHAFEEEENVLSQQTSSAELIRTPSESSEDTDQADHKWLPMPFWAKLLRQHLPQSREPDHSKPITVISGCTGAAAEIGVFEALRLPFLVMSASDPNEKCLSFVTENYPKHTPTHWFRDLDAQRLRKACLRHSSACTCDPCPIGKGMADFALTGSPCHPFSRLRSNRSGTVEQHHEYETTMSSLLDWVETFEPKAWVMEQVQGFDMKYDKDASDTPMRRFLQRIAERQFSIGGGYWLLKFELDMEWQVACALVTAHWTTVTTDPEFKQFFSSVQFHMDPERWNALADALLAEAGDGHQTQFQEGAAEEPGAASGVGELHGHGPESIFQDGQSSPEETSLFGLFGEADALESMWADMLREVGDEREAGAEMPAGPNRGGAAATEEVPRERAASPARRGRGRPKGTCGSAGLREMLGRIEHDRAEVAAAAAPVPGSVEYAREQKRRRLLQRRLDAGATVVASTDAACLSFSPVAVPLPGIGAQCWQILRSASISGSELHRALVAVAEATATQAASQQGINYAEMPAQKCLERFFQPGRACETQAQVAEQTGVNAGIVAPLLLQGACAAIEAGRCLWGSFLRRVYEKIDAGDWRAVFLCHRVRYDESPTLTRLRNKLLGSQESDTSQHGKVVQAETSIHVLVANEEGRLYEMRGEVPTSLSVVESTTAECLKRVRTQILGLPSIPHLSALASRFPWCLQQATVDRYAANFKAETSLLHDLIEVEPVQQEKTSPQPMSKLTLPCDVHKMHQAHKAAFSLCNADVSGMMSTSLSQHGVGVLHKLRQILATVLEHRLVIHYGEPPCPAHREAIYDLYLPVADPTSEETVDGQLGHMRRRYILSRTLNGQLHQQEVQHFCGPGCCSSREETLRKLQEYTTLALIPSKLPKFAVNRWCQQTAAISWTGLLSSHHNLLHPVLLAYTGGPTPSPTLLADDSLTVAQRNAALMDVLWAELAEDGGHQDEAGG</sequence>
<protein>
    <submittedName>
        <fullName evidence="2">HIS7 protein</fullName>
    </submittedName>
</protein>
<proteinExistence type="predicted"/>
<feature type="region of interest" description="Disordered" evidence="1">
    <location>
        <begin position="307"/>
        <end position="347"/>
    </location>
</feature>
<dbReference type="SUPFAM" id="SSF53335">
    <property type="entry name" value="S-adenosyl-L-methionine-dependent methyltransferases"/>
    <property type="match status" value="1"/>
</dbReference>
<dbReference type="Proteomes" id="UP000601435">
    <property type="component" value="Unassembled WGS sequence"/>
</dbReference>
<feature type="region of interest" description="Disordered" evidence="1">
    <location>
        <begin position="22"/>
        <end position="45"/>
    </location>
</feature>
<name>A0A813B5N7_9DINO</name>
<keyword evidence="3" id="KW-1185">Reference proteome</keyword>
<dbReference type="AlphaFoldDB" id="A0A813B5N7"/>
<dbReference type="InterPro" id="IPR029063">
    <property type="entry name" value="SAM-dependent_MTases_sf"/>
</dbReference>